<dbReference type="PANTHER" id="PTHR33710">
    <property type="entry name" value="BNAC02G09200D PROTEIN"/>
    <property type="match status" value="1"/>
</dbReference>
<name>A0AAV2FTA3_9ROSI</name>
<evidence type="ECO:0000313" key="2">
    <source>
        <dbReference type="Proteomes" id="UP001497516"/>
    </source>
</evidence>
<accession>A0AAV2FTA3</accession>
<organism evidence="1 2">
    <name type="scientific">Linum trigynum</name>
    <dbReference type="NCBI Taxonomy" id="586398"/>
    <lineage>
        <taxon>Eukaryota</taxon>
        <taxon>Viridiplantae</taxon>
        <taxon>Streptophyta</taxon>
        <taxon>Embryophyta</taxon>
        <taxon>Tracheophyta</taxon>
        <taxon>Spermatophyta</taxon>
        <taxon>Magnoliopsida</taxon>
        <taxon>eudicotyledons</taxon>
        <taxon>Gunneridae</taxon>
        <taxon>Pentapetalae</taxon>
        <taxon>rosids</taxon>
        <taxon>fabids</taxon>
        <taxon>Malpighiales</taxon>
        <taxon>Linaceae</taxon>
        <taxon>Linum</taxon>
    </lineage>
</organism>
<dbReference type="PANTHER" id="PTHR33710:SF71">
    <property type="entry name" value="ENDONUCLEASE_EXONUCLEASE_PHOSPHATASE DOMAIN-CONTAINING PROTEIN"/>
    <property type="match status" value="1"/>
</dbReference>
<keyword evidence="2" id="KW-1185">Reference proteome</keyword>
<gene>
    <name evidence="1" type="ORF">LTRI10_LOCUS41657</name>
</gene>
<dbReference type="AlphaFoldDB" id="A0AAV2FTA3"/>
<evidence type="ECO:0000313" key="1">
    <source>
        <dbReference type="EMBL" id="CAL1401609.1"/>
    </source>
</evidence>
<sequence>MGAACIREWLDRDLFSQNWLESFPDTLLKHFTDQGFDHRVIILSDKPYVRNSRPLFCFDARWADNPEVKAMVTYVWAEEVSGNPTYQLWEKLKKLRHLLYDWSRAGTTNSLRNIKTLQAEIDRVKLCRPINWEEVRVLETELNKQWEAEEANFVAGLHNEEGEWVTEEKGRVDIAKIFLSTPLYLRDPGPEHGSQD</sequence>
<proteinExistence type="predicted"/>
<reference evidence="1 2" key="1">
    <citation type="submission" date="2024-04" db="EMBL/GenBank/DDBJ databases">
        <authorList>
            <person name="Fracassetti M."/>
        </authorList>
    </citation>
    <scope>NUCLEOTIDE SEQUENCE [LARGE SCALE GENOMIC DNA]</scope>
</reference>
<dbReference type="Proteomes" id="UP001497516">
    <property type="component" value="Chromosome 7"/>
</dbReference>
<dbReference type="EMBL" id="OZ034820">
    <property type="protein sequence ID" value="CAL1401609.1"/>
    <property type="molecule type" value="Genomic_DNA"/>
</dbReference>
<protein>
    <submittedName>
        <fullName evidence="1">Uncharacterized protein</fullName>
    </submittedName>
</protein>